<gene>
    <name evidence="2" type="ORF">UTRI_10014</name>
</gene>
<sequence>MKINPALIIATTLAILASVDVVAGTWLTADQDKSYDKFCGPNPTLTDDYHVCFKAPARVIKKIQASPGFSAYLSPKGKGFALVPSLGNTPIQKLETDSYTVTAVFVSRSVPGGAVKKCADIRMIPFGATNEYYTNKFCLPGGMPVDLPDKLPPLKSS</sequence>
<proteinExistence type="predicted"/>
<dbReference type="EMBL" id="OOIN01000001">
    <property type="protein sequence ID" value="SPO19923.1"/>
    <property type="molecule type" value="Genomic_DNA"/>
</dbReference>
<evidence type="ECO:0000313" key="3">
    <source>
        <dbReference type="Proteomes" id="UP000324022"/>
    </source>
</evidence>
<accession>A0A5C3DNW9</accession>
<protein>
    <submittedName>
        <fullName evidence="2">Uncharacterized protein</fullName>
    </submittedName>
</protein>
<evidence type="ECO:0000313" key="2">
    <source>
        <dbReference type="EMBL" id="SPO19923.1"/>
    </source>
</evidence>
<organism evidence="2 3">
    <name type="scientific">Ustilago trichophora</name>
    <dbReference type="NCBI Taxonomy" id="86804"/>
    <lineage>
        <taxon>Eukaryota</taxon>
        <taxon>Fungi</taxon>
        <taxon>Dikarya</taxon>
        <taxon>Basidiomycota</taxon>
        <taxon>Ustilaginomycotina</taxon>
        <taxon>Ustilaginomycetes</taxon>
        <taxon>Ustilaginales</taxon>
        <taxon>Ustilaginaceae</taxon>
        <taxon>Ustilago</taxon>
    </lineage>
</organism>
<reference evidence="2 3" key="1">
    <citation type="submission" date="2018-03" db="EMBL/GenBank/DDBJ databases">
        <authorList>
            <person name="Guldener U."/>
        </authorList>
    </citation>
    <scope>NUCLEOTIDE SEQUENCE [LARGE SCALE GENOMIC DNA]</scope>
    <source>
        <strain evidence="2 3">NBRC100155</strain>
    </source>
</reference>
<feature type="signal peptide" evidence="1">
    <location>
        <begin position="1"/>
        <end position="24"/>
    </location>
</feature>
<keyword evidence="1" id="KW-0732">Signal</keyword>
<keyword evidence="3" id="KW-1185">Reference proteome</keyword>
<evidence type="ECO:0000256" key="1">
    <source>
        <dbReference type="SAM" id="SignalP"/>
    </source>
</evidence>
<name>A0A5C3DNW9_9BASI</name>
<dbReference type="AlphaFoldDB" id="A0A5C3DNW9"/>
<feature type="chain" id="PRO_5022878827" evidence="1">
    <location>
        <begin position="25"/>
        <end position="157"/>
    </location>
</feature>
<dbReference type="Proteomes" id="UP000324022">
    <property type="component" value="Unassembled WGS sequence"/>
</dbReference>